<dbReference type="PANTHER" id="PTHR11595">
    <property type="entry name" value="EF-HAND AND COILED-COIL DOMAIN-CONTAINING FAMILY MEMBER"/>
    <property type="match status" value="1"/>
</dbReference>
<evidence type="ECO:0000313" key="8">
    <source>
        <dbReference type="EMBL" id="JAI45603.1"/>
    </source>
</evidence>
<dbReference type="PROSITE" id="PS00825">
    <property type="entry name" value="EF1BD_2"/>
    <property type="match status" value="1"/>
</dbReference>
<dbReference type="InterPro" id="IPR049720">
    <property type="entry name" value="EF1B_bsu/dsu"/>
</dbReference>
<dbReference type="InterPro" id="IPR014717">
    <property type="entry name" value="Transl_elong_EF1B/ribsomal_bS6"/>
</dbReference>
<evidence type="ECO:0000259" key="7">
    <source>
        <dbReference type="SMART" id="SM01182"/>
    </source>
</evidence>
<dbReference type="Gene3D" id="3.30.70.60">
    <property type="match status" value="1"/>
</dbReference>
<dbReference type="EMBL" id="GDHF01006711">
    <property type="protein sequence ID" value="JAI45603.1"/>
    <property type="molecule type" value="Transcribed_RNA"/>
</dbReference>
<name>A0A0K8W347_BACLA</name>
<dbReference type="PROSITE" id="PS00824">
    <property type="entry name" value="EF1BD_1"/>
    <property type="match status" value="1"/>
</dbReference>
<dbReference type="GO" id="GO:0005085">
    <property type="term" value="F:guanyl-nucleotide exchange factor activity"/>
    <property type="evidence" value="ECO:0007669"/>
    <property type="project" value="TreeGrafter"/>
</dbReference>
<dbReference type="Pfam" id="PF10587">
    <property type="entry name" value="EF-1_beta_acid"/>
    <property type="match status" value="1"/>
</dbReference>
<feature type="region of interest" description="Disordered" evidence="5">
    <location>
        <begin position="214"/>
        <end position="239"/>
    </location>
</feature>
<keyword evidence="2 4" id="KW-0251">Elongation factor</keyword>
<dbReference type="InterPro" id="IPR001326">
    <property type="entry name" value="Transl_elong_EF1B_B/D_CS"/>
</dbReference>
<organism evidence="8">
    <name type="scientific">Bactrocera latifrons</name>
    <name type="common">Malaysian fruit fly</name>
    <name type="synonym">Chaetodacus latifrons</name>
    <dbReference type="NCBI Taxonomy" id="174628"/>
    <lineage>
        <taxon>Eukaryota</taxon>
        <taxon>Metazoa</taxon>
        <taxon>Ecdysozoa</taxon>
        <taxon>Arthropoda</taxon>
        <taxon>Hexapoda</taxon>
        <taxon>Insecta</taxon>
        <taxon>Pterygota</taxon>
        <taxon>Neoptera</taxon>
        <taxon>Endopterygota</taxon>
        <taxon>Diptera</taxon>
        <taxon>Brachycera</taxon>
        <taxon>Muscomorpha</taxon>
        <taxon>Tephritoidea</taxon>
        <taxon>Tephritidae</taxon>
        <taxon>Bactrocera</taxon>
        <taxon>Bactrocera</taxon>
    </lineage>
</organism>
<dbReference type="PANTHER" id="PTHR11595:SF26">
    <property type="entry name" value="ELONGATION FACTOR 1-DELTA"/>
    <property type="match status" value="1"/>
</dbReference>
<feature type="region of interest" description="Disordered" evidence="5">
    <location>
        <begin position="39"/>
        <end position="58"/>
    </location>
</feature>
<reference evidence="8" key="1">
    <citation type="submission" date="2015-06" db="EMBL/GenBank/DDBJ databases">
        <authorList>
            <person name="Hoefler B.C."/>
            <person name="Straight P.D."/>
        </authorList>
    </citation>
    <scope>NUCLEOTIDE SEQUENCE</scope>
</reference>
<dbReference type="GO" id="GO:0005853">
    <property type="term" value="C:eukaryotic translation elongation factor 1 complex"/>
    <property type="evidence" value="ECO:0007669"/>
    <property type="project" value="InterPro"/>
</dbReference>
<evidence type="ECO:0000259" key="6">
    <source>
        <dbReference type="SMART" id="SM00888"/>
    </source>
</evidence>
<feature type="domain" description="Elongation factor 1 beta central acidic region eukaryote" evidence="7">
    <location>
        <begin position="242"/>
        <end position="268"/>
    </location>
</feature>
<dbReference type="SMART" id="SM01182">
    <property type="entry name" value="EF-1_beta_acid"/>
    <property type="match status" value="1"/>
</dbReference>
<feature type="compositionally biased region" description="Low complexity" evidence="5">
    <location>
        <begin position="217"/>
        <end position="228"/>
    </location>
</feature>
<protein>
    <submittedName>
        <fullName evidence="8">Putative elongation factor 1-delta</fullName>
    </submittedName>
</protein>
<accession>A0A0K8W347</accession>
<evidence type="ECO:0000313" key="9">
    <source>
        <dbReference type="EMBL" id="JAI47130.1"/>
    </source>
</evidence>
<gene>
    <name evidence="8" type="primary">eEF1delta_0</name>
    <name evidence="9" type="synonym">eEF1delta_2</name>
    <name evidence="9" type="ORF">c0_g1_i3</name>
    <name evidence="8" type="ORF">c0_g1_i5</name>
</gene>
<dbReference type="AlphaFoldDB" id="A0A0K8W347"/>
<keyword evidence="3 4" id="KW-0648">Protein biosynthesis</keyword>
<evidence type="ECO:0000256" key="4">
    <source>
        <dbReference type="RuleBase" id="RU003791"/>
    </source>
</evidence>
<dbReference type="SUPFAM" id="SSF54984">
    <property type="entry name" value="eEF-1beta-like"/>
    <property type="match status" value="1"/>
</dbReference>
<comment type="similarity">
    <text evidence="1 4">Belongs to the EF-1-beta/EF-1-delta family.</text>
</comment>
<dbReference type="InterPro" id="IPR014038">
    <property type="entry name" value="EF1B_bsu/dsu_GNE"/>
</dbReference>
<sequence>MATTLAADRFWVDKANCHNAERQYYELLSKEDKVKQISGDGHLNGVQEPQTKLKKSKKLKYKKNEHVTKLTEISTNSESEERFLSTGSQVNAPIEVPKVVAKQSGEKPKKRNKGAKKNADMLGSSANSQCTLVSEIAKAREHIKNSLEKMDGITTLTATPASGEVLDRVVVIEKDNADLRKLIDSLRSVCLETQSRVTALEKKVNAELAGKTVVSRSAPAPASKAAPAKAEKVDDDDDDVDLFGSEDEEDEEAARVREERLAAYAAKKSKKPQIIAKSSLILDVKPWDDETDLKVMEAEIRKIETDGLLWGASKFVPVAFGIQKLSISCVVEDDKVSIDWLTEEIEKLEDYVQSVDVAAFNKI</sequence>
<dbReference type="Pfam" id="PF00736">
    <property type="entry name" value="EF1_GNE"/>
    <property type="match status" value="1"/>
</dbReference>
<evidence type="ECO:0000256" key="1">
    <source>
        <dbReference type="ARBA" id="ARBA00007411"/>
    </source>
</evidence>
<proteinExistence type="inferred from homology"/>
<dbReference type="OrthoDB" id="331763at2759"/>
<dbReference type="EMBL" id="GDHF01005184">
    <property type="protein sequence ID" value="JAI47130.1"/>
    <property type="molecule type" value="Transcribed_RNA"/>
</dbReference>
<feature type="region of interest" description="Disordered" evidence="5">
    <location>
        <begin position="101"/>
        <end position="124"/>
    </location>
</feature>
<dbReference type="GO" id="GO:0005829">
    <property type="term" value="C:cytosol"/>
    <property type="evidence" value="ECO:0007669"/>
    <property type="project" value="TreeGrafter"/>
</dbReference>
<dbReference type="InterPro" id="IPR018940">
    <property type="entry name" value="EF-1_beta_acid_region_euk"/>
</dbReference>
<dbReference type="CDD" id="cd00292">
    <property type="entry name" value="EF1B"/>
    <property type="match status" value="1"/>
</dbReference>
<dbReference type="SMART" id="SM00888">
    <property type="entry name" value="EF1_GNE"/>
    <property type="match status" value="1"/>
</dbReference>
<evidence type="ECO:0000256" key="5">
    <source>
        <dbReference type="SAM" id="MobiDB-lite"/>
    </source>
</evidence>
<evidence type="ECO:0000256" key="3">
    <source>
        <dbReference type="ARBA" id="ARBA00022917"/>
    </source>
</evidence>
<evidence type="ECO:0000256" key="2">
    <source>
        <dbReference type="ARBA" id="ARBA00022768"/>
    </source>
</evidence>
<dbReference type="GO" id="GO:0003746">
    <property type="term" value="F:translation elongation factor activity"/>
    <property type="evidence" value="ECO:0007669"/>
    <property type="project" value="UniProtKB-KW"/>
</dbReference>
<dbReference type="InterPro" id="IPR036219">
    <property type="entry name" value="eEF-1beta-like_sf"/>
</dbReference>
<feature type="domain" description="Translation elongation factor EF1B beta/delta subunit guanine nucleotide exchange" evidence="6">
    <location>
        <begin position="277"/>
        <end position="363"/>
    </location>
</feature>
<dbReference type="FunFam" id="3.30.70.60:FF:000001">
    <property type="entry name" value="Elongation factor 1-beta 1 like"/>
    <property type="match status" value="1"/>
</dbReference>